<gene>
    <name evidence="2" type="ORF">BJR07_25760</name>
</gene>
<organism evidence="2 3">
    <name type="scientific">Bacillus cereus</name>
    <dbReference type="NCBI Taxonomy" id="1396"/>
    <lineage>
        <taxon>Bacteria</taxon>
        <taxon>Bacillati</taxon>
        <taxon>Bacillota</taxon>
        <taxon>Bacilli</taxon>
        <taxon>Bacillales</taxon>
        <taxon>Bacillaceae</taxon>
        <taxon>Bacillus</taxon>
        <taxon>Bacillus cereus group</taxon>
    </lineage>
</organism>
<keyword evidence="1" id="KW-0812">Transmembrane</keyword>
<keyword evidence="1" id="KW-0472">Membrane</keyword>
<evidence type="ECO:0000313" key="3">
    <source>
        <dbReference type="Proteomes" id="UP000186535"/>
    </source>
</evidence>
<accession>A0A1C4AB39</accession>
<sequence length="208" mass="24310">MFREKTSWKLTILKPIIYPIIFGFLAILLYFGLFAGLEGISSLIAQGFNMNNNAEIIKSTNSTFGAMLVAMATIYWNFTNSEEKDKSKSIKKKVIKLHILKRRIDKVQRNIKDMDSLLLNQNLNIELKQIFKNKLEEIKKMEDGVIEIVVEIEHFDLYEKSNLFFEAIYTERSFDTKEELKDYLLMLEENLKEVKEITSSKLVSYVSK</sequence>
<dbReference type="AlphaFoldDB" id="A0A1C4AB39"/>
<protein>
    <submittedName>
        <fullName evidence="2">Uncharacterized protein</fullName>
    </submittedName>
</protein>
<feature type="transmembrane region" description="Helical" evidence="1">
    <location>
        <begin position="56"/>
        <end position="78"/>
    </location>
</feature>
<dbReference type="RefSeq" id="WP_073518929.1">
    <property type="nucleotide sequence ID" value="NZ_MPOM01000009.1"/>
</dbReference>
<name>A0A1C4AB39_BACCE</name>
<comment type="caution">
    <text evidence="2">The sequence shown here is derived from an EMBL/GenBank/DDBJ whole genome shotgun (WGS) entry which is preliminary data.</text>
</comment>
<reference evidence="2 3" key="1">
    <citation type="submission" date="2016-11" db="EMBL/GenBank/DDBJ databases">
        <title>Identification of Bacillus cereus isolated from egg-white.</title>
        <authorList>
            <person name="Soni A."/>
            <person name="Oey I."/>
            <person name="Silcock P."/>
            <person name="Bremer P."/>
        </authorList>
    </citation>
    <scope>NUCLEOTIDE SEQUENCE [LARGE SCALE GENOMIC DNA]</scope>
    <source>
        <strain evidence="2 3">NZAS03</strain>
    </source>
</reference>
<dbReference type="EMBL" id="MPON01000011">
    <property type="protein sequence ID" value="OKA33845.1"/>
    <property type="molecule type" value="Genomic_DNA"/>
</dbReference>
<evidence type="ECO:0000256" key="1">
    <source>
        <dbReference type="SAM" id="Phobius"/>
    </source>
</evidence>
<feature type="transmembrane region" description="Helical" evidence="1">
    <location>
        <begin position="12"/>
        <end position="36"/>
    </location>
</feature>
<keyword evidence="1" id="KW-1133">Transmembrane helix</keyword>
<dbReference type="Proteomes" id="UP000186535">
    <property type="component" value="Unassembled WGS sequence"/>
</dbReference>
<evidence type="ECO:0000313" key="2">
    <source>
        <dbReference type="EMBL" id="OKA33845.1"/>
    </source>
</evidence>
<proteinExistence type="predicted"/>